<evidence type="ECO:0008006" key="3">
    <source>
        <dbReference type="Google" id="ProtNLM"/>
    </source>
</evidence>
<gene>
    <name evidence="1" type="ORF">SK3146_00037</name>
</gene>
<dbReference type="SUPFAM" id="SSF51219">
    <property type="entry name" value="TRAP-like"/>
    <property type="match status" value="1"/>
</dbReference>
<evidence type="ECO:0000313" key="2">
    <source>
        <dbReference type="Proteomes" id="UP001057134"/>
    </source>
</evidence>
<dbReference type="InterPro" id="IPR016031">
    <property type="entry name" value="Trp_RNA-bd_attenuator-like_dom"/>
</dbReference>
<dbReference type="EMBL" id="CP027059">
    <property type="protein sequence ID" value="UQZ80881.1"/>
    <property type="molecule type" value="Genomic_DNA"/>
</dbReference>
<keyword evidence="2" id="KW-1185">Reference proteome</keyword>
<dbReference type="Gene3D" id="3.60.160.10">
    <property type="entry name" value="Mitochondrial biogenesis AIM24"/>
    <property type="match status" value="1"/>
</dbReference>
<organism evidence="1 2">
    <name type="scientific">Paenibacillus konkukensis</name>
    <dbReference type="NCBI Taxonomy" id="2020716"/>
    <lineage>
        <taxon>Bacteria</taxon>
        <taxon>Bacillati</taxon>
        <taxon>Bacillota</taxon>
        <taxon>Bacilli</taxon>
        <taxon>Bacillales</taxon>
        <taxon>Paenibacillaceae</taxon>
        <taxon>Paenibacillus</taxon>
    </lineage>
</organism>
<reference evidence="1" key="2">
    <citation type="journal article" date="2021" name="J Anim Sci Technol">
        <title>Complete genome sequence of Paenibacillus konkukensis sp. nov. SK3146 as a potential probiotic strain.</title>
        <authorList>
            <person name="Jung H.I."/>
            <person name="Park S."/>
            <person name="Niu K.M."/>
            <person name="Lee S.W."/>
            <person name="Kothari D."/>
            <person name="Yi K.J."/>
            <person name="Kim S.K."/>
        </authorList>
    </citation>
    <scope>NUCLEOTIDE SEQUENCE</scope>
    <source>
        <strain evidence="1">SK3146</strain>
    </source>
</reference>
<dbReference type="RefSeq" id="WP_249863160.1">
    <property type="nucleotide sequence ID" value="NZ_CP027059.1"/>
</dbReference>
<dbReference type="InterPro" id="IPR036983">
    <property type="entry name" value="AIM24_sf"/>
</dbReference>
<accession>A0ABY4RDH9</accession>
<proteinExistence type="predicted"/>
<dbReference type="InterPro" id="IPR002838">
    <property type="entry name" value="AIM24"/>
</dbReference>
<sequence>MRVSAPPPLGHVSLALESDESLIVLHPKSILAYRGMPHQRQDQLMNLSSAYHKKRWIRSLLQGPCDMILGLPPGCSLTTVDIADREELLFDLRNIMYFSESLATKSVVQKMRTAWITKDLVRIRFSGIGSIGILTAGDLAVLQLHPDKPIFVDKSALVAYPQAASIELSVYGNPLASQHMNVQWRLTGSGPVLIQTGHRDAELIDRLQDDNVVKRILREVIPFGSVFIK</sequence>
<evidence type="ECO:0000313" key="1">
    <source>
        <dbReference type="EMBL" id="UQZ80881.1"/>
    </source>
</evidence>
<protein>
    <recommendedName>
        <fullName evidence="3">AIM24 family protein</fullName>
    </recommendedName>
</protein>
<dbReference type="Proteomes" id="UP001057134">
    <property type="component" value="Chromosome"/>
</dbReference>
<reference evidence="1" key="1">
    <citation type="submission" date="2018-02" db="EMBL/GenBank/DDBJ databases">
        <authorList>
            <person name="Kim S.-K."/>
            <person name="Jung H.-I."/>
            <person name="Lee S.-W."/>
        </authorList>
    </citation>
    <scope>NUCLEOTIDE SEQUENCE</scope>
    <source>
        <strain evidence="1">SK3146</strain>
    </source>
</reference>
<dbReference type="Pfam" id="PF01987">
    <property type="entry name" value="AIM24"/>
    <property type="match status" value="1"/>
</dbReference>
<name>A0ABY4RDH9_9BACL</name>